<feature type="signal peptide" evidence="1">
    <location>
        <begin position="1"/>
        <end position="27"/>
    </location>
</feature>
<accession>F2EBL3</accession>
<reference evidence="5" key="2">
    <citation type="journal article" date="2012" name="Nature">
        <title>A physical, genetic and functional sequence assembly of the barley genome.</title>
        <authorList>
            <consortium name="The International Barley Genome Sequencing Consortium"/>
            <person name="Mayer K.F."/>
            <person name="Waugh R."/>
            <person name="Brown J.W."/>
            <person name="Schulman A."/>
            <person name="Langridge P."/>
            <person name="Platzer M."/>
            <person name="Fincher G.B."/>
            <person name="Muehlbauer G.J."/>
            <person name="Sato K."/>
            <person name="Close T.J."/>
            <person name="Wise R.P."/>
            <person name="Stein N."/>
        </authorList>
    </citation>
    <scope>NUCLEOTIDE SEQUENCE [LARGE SCALE GENOMIC DNA]</scope>
    <source>
        <strain evidence="5">cv. Morex</strain>
    </source>
</reference>
<keyword evidence="1" id="KW-0732">Signal</keyword>
<dbReference type="GeneID" id="123447288"/>
<reference evidence="4" key="3">
    <citation type="submission" date="2020-10" db="EMBL/GenBank/DDBJ databases">
        <authorList>
            <person name="Scholz U."/>
            <person name="Mascher M."/>
            <person name="Fiebig A."/>
        </authorList>
    </citation>
    <scope>NUCLEOTIDE SEQUENCE [LARGE SCALE GENOMIC DNA]</scope>
    <source>
        <strain evidence="4">cv. Morex</strain>
    </source>
</reference>
<dbReference type="AlphaFoldDB" id="F2EBL3"/>
<dbReference type="Pfam" id="PF14861">
    <property type="entry name" value="Antimicrobial21"/>
    <property type="match status" value="3"/>
</dbReference>
<dbReference type="KEGG" id="hvg:123447288"/>
<feature type="domain" description="Plant antimicrobial peptide" evidence="2">
    <location>
        <begin position="54"/>
        <end position="84"/>
    </location>
</feature>
<evidence type="ECO:0000256" key="1">
    <source>
        <dbReference type="SAM" id="SignalP"/>
    </source>
</evidence>
<feature type="chain" id="PRO_5015090906" evidence="1">
    <location>
        <begin position="28"/>
        <end position="235"/>
    </location>
</feature>
<feature type="domain" description="Plant antimicrobial peptide" evidence="2">
    <location>
        <begin position="141"/>
        <end position="171"/>
    </location>
</feature>
<gene>
    <name evidence="4" type="primary">LOC123447288</name>
</gene>
<evidence type="ECO:0000313" key="4">
    <source>
        <dbReference type="EnsemblPlants" id="HORVU.MOREX.r3.4HG0335650.1.CDS1"/>
    </source>
</evidence>
<reference evidence="4" key="4">
    <citation type="submission" date="2022-01" db="UniProtKB">
        <authorList>
            <consortium name="EnsemblPlants"/>
        </authorList>
    </citation>
    <scope>IDENTIFICATION</scope>
    <source>
        <strain evidence="4">subsp. vulgare</strain>
    </source>
</reference>
<dbReference type="RefSeq" id="XP_044979812.1">
    <property type="nucleotide sequence ID" value="XM_045123877.1"/>
</dbReference>
<dbReference type="OMA" id="CERKCSH"/>
<dbReference type="EnsemblPlants" id="HORVU.MOREX.r3.4HG0335650.1">
    <property type="protein sequence ID" value="HORVU.MOREX.r3.4HG0335650.1.CDS1"/>
    <property type="gene ID" value="HORVU.MOREX.r3.4HG0335650"/>
</dbReference>
<organism evidence="3">
    <name type="scientific">Hordeum vulgare subsp. vulgare</name>
    <name type="common">Domesticated barley</name>
    <dbReference type="NCBI Taxonomy" id="112509"/>
    <lineage>
        <taxon>Eukaryota</taxon>
        <taxon>Viridiplantae</taxon>
        <taxon>Streptophyta</taxon>
        <taxon>Embryophyta</taxon>
        <taxon>Tracheophyta</taxon>
        <taxon>Spermatophyta</taxon>
        <taxon>Magnoliopsida</taxon>
        <taxon>Liliopsida</taxon>
        <taxon>Poales</taxon>
        <taxon>Poaceae</taxon>
        <taxon>BOP clade</taxon>
        <taxon>Pooideae</taxon>
        <taxon>Triticodae</taxon>
        <taxon>Triticeae</taxon>
        <taxon>Hordeinae</taxon>
        <taxon>Hordeum</taxon>
    </lineage>
</organism>
<evidence type="ECO:0000313" key="5">
    <source>
        <dbReference type="Proteomes" id="UP000011116"/>
    </source>
</evidence>
<dbReference type="OrthoDB" id="696938at2759"/>
<dbReference type="Proteomes" id="UP000011116">
    <property type="component" value="Chromosome 4H"/>
</dbReference>
<feature type="domain" description="Plant antimicrobial peptide" evidence="2">
    <location>
        <begin position="174"/>
        <end position="204"/>
    </location>
</feature>
<dbReference type="GO" id="GO:0050832">
    <property type="term" value="P:defense response to fungus"/>
    <property type="evidence" value="ECO:0007669"/>
    <property type="project" value="InterPro"/>
</dbReference>
<evidence type="ECO:0000313" key="3">
    <source>
        <dbReference type="EMBL" id="BAK04735.1"/>
    </source>
</evidence>
<name>F2EBL3_HORVV</name>
<dbReference type="SMART" id="SM01357">
    <property type="entry name" value="Antimicrobial21"/>
    <property type="match status" value="4"/>
</dbReference>
<evidence type="ECO:0000259" key="2">
    <source>
        <dbReference type="SMART" id="SM01357"/>
    </source>
</evidence>
<dbReference type="EMBL" id="AK373538">
    <property type="protein sequence ID" value="BAK04735.1"/>
    <property type="molecule type" value="mRNA"/>
</dbReference>
<reference evidence="3" key="1">
    <citation type="journal article" date="2011" name="Plant Physiol.">
        <title>Comprehensive sequence analysis of 24,783 barley full-length cDNAs derived from 12 clone libraries.</title>
        <authorList>
            <person name="Matsumoto T."/>
            <person name="Tanaka T."/>
            <person name="Sakai H."/>
            <person name="Amano N."/>
            <person name="Kanamori H."/>
            <person name="Kurita K."/>
            <person name="Kikuta A."/>
            <person name="Kamiya K."/>
            <person name="Yamamoto M."/>
            <person name="Ikawa H."/>
            <person name="Fujii N."/>
            <person name="Hori K."/>
            <person name="Itoh T."/>
            <person name="Sato K."/>
        </authorList>
    </citation>
    <scope>NUCLEOTIDE SEQUENCE</scope>
</reference>
<keyword evidence="5" id="KW-1185">Reference proteome</keyword>
<sequence>MGSLHKGGVWWLLLLAAVLLATAAAGAEQDDGAAATAVPEVEVEVEEVGRPVDDQGNDSCDIKCQHHKVPARKKQCVDECHSREHHHPSRASCERKCSHWRDPARKEQCVQQCMRYGLNLDVGGGDDVIERPHAEEVEVDDQSNDSCDHKCQHHKVPARKKQCVDECHRREHHHPSRAACERKCSHWRDPTRKERCVQTCMRYGLNLDVGGGDGDGDGEQLRRWEAVAGAIIEVV</sequence>
<proteinExistence type="evidence at transcript level"/>
<dbReference type="Gramene" id="HORVU.MOREX.r3.4HG0335650.1">
    <property type="protein sequence ID" value="HORVU.MOREX.r3.4HG0335650.1.CDS1"/>
    <property type="gene ID" value="HORVU.MOREX.r3.4HG0335650"/>
</dbReference>
<dbReference type="Gramene" id="HORVU.MOREX.r2.4HG0279880.1">
    <property type="protein sequence ID" value="HORVU.MOREX.r2.4HG0279880.1.CDS.1"/>
    <property type="gene ID" value="HORVU.MOREX.r2.4HG0279880"/>
</dbReference>
<protein>
    <submittedName>
        <fullName evidence="3">Predicted protein</fullName>
    </submittedName>
</protein>
<dbReference type="InterPro" id="IPR029227">
    <property type="entry name" value="Plant_Antimicrobial"/>
</dbReference>
<feature type="domain" description="Plant antimicrobial peptide" evidence="2">
    <location>
        <begin position="87"/>
        <end position="117"/>
    </location>
</feature>